<dbReference type="RefSeq" id="WP_250139744.1">
    <property type="nucleotide sequence ID" value="NZ_JALIQP010000002.1"/>
</dbReference>
<evidence type="ECO:0008006" key="3">
    <source>
        <dbReference type="Google" id="ProtNLM"/>
    </source>
</evidence>
<comment type="caution">
    <text evidence="1">The sequence shown here is derived from an EMBL/GenBank/DDBJ whole genome shotgun (WGS) entry which is preliminary data.</text>
</comment>
<sequence>MTTPCANCGEAVPTDRYHVYLATDEVVEVHLCEGCRYKFVTADWVQAVV</sequence>
<name>A0ABD5PM77_9EURY</name>
<accession>A0ABD5PM77</accession>
<gene>
    <name evidence="1" type="ORF">ACFO5R_06575</name>
</gene>
<organism evidence="1 2">
    <name type="scientific">Halosolutus amylolyticus</name>
    <dbReference type="NCBI Taxonomy" id="2932267"/>
    <lineage>
        <taxon>Archaea</taxon>
        <taxon>Methanobacteriati</taxon>
        <taxon>Methanobacteriota</taxon>
        <taxon>Stenosarchaea group</taxon>
        <taxon>Halobacteria</taxon>
        <taxon>Halobacteriales</taxon>
        <taxon>Natrialbaceae</taxon>
        <taxon>Halosolutus</taxon>
    </lineage>
</organism>
<dbReference type="AlphaFoldDB" id="A0ABD5PM77"/>
<proteinExistence type="predicted"/>
<reference evidence="1 2" key="1">
    <citation type="journal article" date="2019" name="Int. J. Syst. Evol. Microbiol.">
        <title>The Global Catalogue of Microorganisms (GCM) 10K type strain sequencing project: providing services to taxonomists for standard genome sequencing and annotation.</title>
        <authorList>
            <consortium name="The Broad Institute Genomics Platform"/>
            <consortium name="The Broad Institute Genome Sequencing Center for Infectious Disease"/>
            <person name="Wu L."/>
            <person name="Ma J."/>
        </authorList>
    </citation>
    <scope>NUCLEOTIDE SEQUENCE [LARGE SCALE GENOMIC DNA]</scope>
    <source>
        <strain evidence="1 2">WLHS5</strain>
    </source>
</reference>
<dbReference type="Proteomes" id="UP001595898">
    <property type="component" value="Unassembled WGS sequence"/>
</dbReference>
<dbReference type="EMBL" id="JBHSFA010000002">
    <property type="protein sequence ID" value="MFC4541588.1"/>
    <property type="molecule type" value="Genomic_DNA"/>
</dbReference>
<protein>
    <recommendedName>
        <fullName evidence="3">Small CPxCG-related zinc finger protein</fullName>
    </recommendedName>
</protein>
<keyword evidence="2" id="KW-1185">Reference proteome</keyword>
<evidence type="ECO:0000313" key="1">
    <source>
        <dbReference type="EMBL" id="MFC4541588.1"/>
    </source>
</evidence>
<evidence type="ECO:0000313" key="2">
    <source>
        <dbReference type="Proteomes" id="UP001595898"/>
    </source>
</evidence>